<evidence type="ECO:0000313" key="2">
    <source>
        <dbReference type="Proteomes" id="UP000308600"/>
    </source>
</evidence>
<protein>
    <submittedName>
        <fullName evidence="1">Uncharacterized protein</fullName>
    </submittedName>
</protein>
<name>A0ACD3AM42_9AGAR</name>
<gene>
    <name evidence="1" type="ORF">BDN72DRAFT_843556</name>
</gene>
<keyword evidence="2" id="KW-1185">Reference proteome</keyword>
<dbReference type="Proteomes" id="UP000308600">
    <property type="component" value="Unassembled WGS sequence"/>
</dbReference>
<proteinExistence type="predicted"/>
<reference evidence="1 2" key="1">
    <citation type="journal article" date="2019" name="Nat. Ecol. Evol.">
        <title>Megaphylogeny resolves global patterns of mushroom evolution.</title>
        <authorList>
            <person name="Varga T."/>
            <person name="Krizsan K."/>
            <person name="Foldi C."/>
            <person name="Dima B."/>
            <person name="Sanchez-Garcia M."/>
            <person name="Sanchez-Ramirez S."/>
            <person name="Szollosi G.J."/>
            <person name="Szarkandi J.G."/>
            <person name="Papp V."/>
            <person name="Albert L."/>
            <person name="Andreopoulos W."/>
            <person name="Angelini C."/>
            <person name="Antonin V."/>
            <person name="Barry K.W."/>
            <person name="Bougher N.L."/>
            <person name="Buchanan P."/>
            <person name="Buyck B."/>
            <person name="Bense V."/>
            <person name="Catcheside P."/>
            <person name="Chovatia M."/>
            <person name="Cooper J."/>
            <person name="Damon W."/>
            <person name="Desjardin D."/>
            <person name="Finy P."/>
            <person name="Geml J."/>
            <person name="Haridas S."/>
            <person name="Hughes K."/>
            <person name="Justo A."/>
            <person name="Karasinski D."/>
            <person name="Kautmanova I."/>
            <person name="Kiss B."/>
            <person name="Kocsube S."/>
            <person name="Kotiranta H."/>
            <person name="LaButti K.M."/>
            <person name="Lechner B.E."/>
            <person name="Liimatainen K."/>
            <person name="Lipzen A."/>
            <person name="Lukacs Z."/>
            <person name="Mihaltcheva S."/>
            <person name="Morgado L.N."/>
            <person name="Niskanen T."/>
            <person name="Noordeloos M.E."/>
            <person name="Ohm R.A."/>
            <person name="Ortiz-Santana B."/>
            <person name="Ovrebo C."/>
            <person name="Racz N."/>
            <person name="Riley R."/>
            <person name="Savchenko A."/>
            <person name="Shiryaev A."/>
            <person name="Soop K."/>
            <person name="Spirin V."/>
            <person name="Szebenyi C."/>
            <person name="Tomsovsky M."/>
            <person name="Tulloss R.E."/>
            <person name="Uehling J."/>
            <person name="Grigoriev I.V."/>
            <person name="Vagvolgyi C."/>
            <person name="Papp T."/>
            <person name="Martin F.M."/>
            <person name="Miettinen O."/>
            <person name="Hibbett D.S."/>
            <person name="Nagy L.G."/>
        </authorList>
    </citation>
    <scope>NUCLEOTIDE SEQUENCE [LARGE SCALE GENOMIC DNA]</scope>
    <source>
        <strain evidence="1 2">NL-1719</strain>
    </source>
</reference>
<evidence type="ECO:0000313" key="1">
    <source>
        <dbReference type="EMBL" id="TFK66993.1"/>
    </source>
</evidence>
<dbReference type="EMBL" id="ML208388">
    <property type="protein sequence ID" value="TFK66993.1"/>
    <property type="molecule type" value="Genomic_DNA"/>
</dbReference>
<accession>A0ACD3AM42</accession>
<organism evidence="1 2">
    <name type="scientific">Pluteus cervinus</name>
    <dbReference type="NCBI Taxonomy" id="181527"/>
    <lineage>
        <taxon>Eukaryota</taxon>
        <taxon>Fungi</taxon>
        <taxon>Dikarya</taxon>
        <taxon>Basidiomycota</taxon>
        <taxon>Agaricomycotina</taxon>
        <taxon>Agaricomycetes</taxon>
        <taxon>Agaricomycetidae</taxon>
        <taxon>Agaricales</taxon>
        <taxon>Pluteineae</taxon>
        <taxon>Pluteaceae</taxon>
        <taxon>Pluteus</taxon>
    </lineage>
</organism>
<sequence length="515" mass="58830">MDDKHAEIRQQIDKEIFRLETRLSTLRTQRNRLAPISRLPVETMTRIFRLAHGGMYARIPLVLSFVSHNWRELALDLPELWTRINTQLKLKHIPAYIARSRQKPLHIALDKSGPNASSIRTITIILGELPRIRELTIHGAGSQRLLCCGDAVWDIQAPILEKLQLWGFEIPNTILAGSVPLLYELNLGLCRFEWNALPSLPQLQKLSITQPQVKIPVDDYLTQLHRIPRLRSISTINALTGARTSLQLTQFRLPNLHILSAQSEDCAHVAVLLRALVLPKVNHFSLQLHQDNPGDQFAIIDALDHCAPITSTPFKMMSIKARQHSCGFLVQCDHISAVLQFYYTSTTTNQDIYRVCRRLDLDFLSDLRLDFHGVVSDKHNSLLYRLFEPCLDLQYLTVRKDSVKTLANYLSTESKDLHDTLTNPPTHEDIEDVLGEIISFPGLKELVIRWSPNPLHLEAIAQYLRIREQCGSKLKGLILASKDSLPDELNNTLEESVDEFEVVQYDVNDEYDHLL</sequence>